<dbReference type="EMBL" id="JARBHA010000007">
    <property type="protein sequence ID" value="KAJ9696440.1"/>
    <property type="molecule type" value="Genomic_DNA"/>
</dbReference>
<evidence type="ECO:0000313" key="2">
    <source>
        <dbReference type="EMBL" id="KAJ9696440.1"/>
    </source>
</evidence>
<gene>
    <name evidence="2" type="ORF">PVL29_008591</name>
</gene>
<evidence type="ECO:0000313" key="3">
    <source>
        <dbReference type="Proteomes" id="UP001168098"/>
    </source>
</evidence>
<accession>A0AA38ZX05</accession>
<organism evidence="2 3">
    <name type="scientific">Vitis rotundifolia</name>
    <name type="common">Muscadine grape</name>
    <dbReference type="NCBI Taxonomy" id="103349"/>
    <lineage>
        <taxon>Eukaryota</taxon>
        <taxon>Viridiplantae</taxon>
        <taxon>Streptophyta</taxon>
        <taxon>Embryophyta</taxon>
        <taxon>Tracheophyta</taxon>
        <taxon>Spermatophyta</taxon>
        <taxon>Magnoliopsida</taxon>
        <taxon>eudicotyledons</taxon>
        <taxon>Gunneridae</taxon>
        <taxon>Pentapetalae</taxon>
        <taxon>rosids</taxon>
        <taxon>Vitales</taxon>
        <taxon>Vitaceae</taxon>
        <taxon>Viteae</taxon>
        <taxon>Vitis</taxon>
    </lineage>
</organism>
<keyword evidence="3" id="KW-1185">Reference proteome</keyword>
<dbReference type="AlphaFoldDB" id="A0AA38ZX05"/>
<comment type="caution">
    <text evidence="2">The sequence shown here is derived from an EMBL/GenBank/DDBJ whole genome shotgun (WGS) entry which is preliminary data.</text>
</comment>
<evidence type="ECO:0000256" key="1">
    <source>
        <dbReference type="SAM" id="MobiDB-lite"/>
    </source>
</evidence>
<proteinExistence type="predicted"/>
<dbReference type="PANTHER" id="PTHR35686">
    <property type="entry name" value="KINETOCHORE PROTEIN"/>
    <property type="match status" value="1"/>
</dbReference>
<feature type="region of interest" description="Disordered" evidence="1">
    <location>
        <begin position="306"/>
        <end position="333"/>
    </location>
</feature>
<name>A0AA38ZX05_VITRO</name>
<protein>
    <submittedName>
        <fullName evidence="2">Uncharacterized protein</fullName>
    </submittedName>
</protein>
<dbReference type="Proteomes" id="UP001168098">
    <property type="component" value="Unassembled WGS sequence"/>
</dbReference>
<dbReference type="PANTHER" id="PTHR35686:SF1">
    <property type="entry name" value="KINETOCHORE PROTEIN"/>
    <property type="match status" value="1"/>
</dbReference>
<sequence length="507" mass="56786">MNFERKQSLNNVDFFFSEEEDWPQNCMSLGGATEKKEGFQIQSQLELLIGTYEADHGRKTENLSHEMQTGFSFEDDDEMPVFDNGGHLILSPRKGSKCNSEEERVYDDEGNKFSTFPLNSGAKNFQKVDLHNFGSEKQDGDTWSAVTKETEELVHLNENAGCSSSHVSYSRGNKFSKGGKTKAKPKFSFRFQSNKEDSFGPFITNEKSSRSSEVDQVPEGLEAIEHKTMEGAIAEFVDGFHGEKLKETEIHAVQGDRTVGHGRSKHSVAELLNDLQEKNGLLGGKSKMCCRRKGRRVQLVIKKNISTSEDRTMQNEDPDEPMASGPSSADEANMQNTRLNVSEAERKTMADRFHDALGAASVNDEAPLFVVPKPSGTGLFGKLQRVMQSEKERDMNFSKKLQIGASPNYEASCIDVKILSRFFEAKLTVCNCSLVENEESSQQGESYQILKECRRRLDTVIFSSRACGDVELEVANLIRIHPPWKEVQVTGSDKIIILATYFSQMSI</sequence>
<reference evidence="2 3" key="1">
    <citation type="journal article" date="2023" name="BMC Biotechnol.">
        <title>Vitis rotundifolia cv Carlos genome sequencing.</title>
        <authorList>
            <person name="Huff M."/>
            <person name="Hulse-Kemp A."/>
            <person name="Scheffler B."/>
            <person name="Youngblood R."/>
            <person name="Simpson S."/>
            <person name="Babiker E."/>
            <person name="Staton M."/>
        </authorList>
    </citation>
    <scope>NUCLEOTIDE SEQUENCE [LARGE SCALE GENOMIC DNA]</scope>
    <source>
        <tissue evidence="2">Leaf</tissue>
    </source>
</reference>